<reference evidence="1 2" key="1">
    <citation type="submission" date="2024-03" db="EMBL/GenBank/DDBJ databases">
        <title>Sulfurimonas sp. HSL3-1.</title>
        <authorList>
            <person name="Wang S."/>
        </authorList>
    </citation>
    <scope>NUCLEOTIDE SEQUENCE [LARGE SCALE GENOMIC DNA]</scope>
    <source>
        <strain evidence="1 2">HSL3-1</strain>
    </source>
</reference>
<keyword evidence="2" id="KW-1185">Reference proteome</keyword>
<gene>
    <name evidence="1" type="ORF">WCY31_04240</name>
</gene>
<dbReference type="EMBL" id="CP147920">
    <property type="protein sequence ID" value="XAU15918.1"/>
    <property type="molecule type" value="Genomic_DNA"/>
</dbReference>
<protein>
    <submittedName>
        <fullName evidence="1">Uncharacterized protein</fullName>
    </submittedName>
</protein>
<evidence type="ECO:0000313" key="2">
    <source>
        <dbReference type="Proteomes" id="UP001447842"/>
    </source>
</evidence>
<accession>A0ABZ3HBL0</accession>
<evidence type="ECO:0000313" key="1">
    <source>
        <dbReference type="EMBL" id="XAU15918.1"/>
    </source>
</evidence>
<dbReference type="Proteomes" id="UP001447842">
    <property type="component" value="Chromosome"/>
</dbReference>
<name>A0ABZ3HBL0_9BACT</name>
<proteinExistence type="predicted"/>
<organism evidence="1 2">
    <name type="scientific">Sulfurimonas diazotrophicus</name>
    <dbReference type="NCBI Taxonomy" id="3131939"/>
    <lineage>
        <taxon>Bacteria</taxon>
        <taxon>Pseudomonadati</taxon>
        <taxon>Campylobacterota</taxon>
        <taxon>Epsilonproteobacteria</taxon>
        <taxon>Campylobacterales</taxon>
        <taxon>Sulfurimonadaceae</taxon>
        <taxon>Sulfurimonas</taxon>
    </lineage>
</organism>
<sequence length="143" mass="16321">MKKNDALQIVAQAKKLQNGEMQKVMLMVKKIPLDGDAVATSYLECGVDKTLREDEEGLKKLLGASLVEEIETLHKQWHDEYYKIYELYQKEKGLVSKLFGGQPKLSELDQEKANSYSSDLKELTRKIIHKLEAAEGRLKLLRG</sequence>
<dbReference type="RefSeq" id="WP_345973288.1">
    <property type="nucleotide sequence ID" value="NZ_CP147920.1"/>
</dbReference>